<sequence length="163" mass="19024">MKDDRLVFEYYKNRKIERGPQKINSCTKSILSILIGSLDAPRKRDITIEDLLTMSAGFDWPEFGEWNFFAPMVFSPNIVKFVFDRELRHDPGEKMNYNSGCSQVLTAILQKATGMKAVDFANLHLFQPLGIMNARWYEDTLKPLKLFEEFVIRFAYEKQREGV</sequence>
<comment type="caution">
    <text evidence="2">The sequence shown here is derived from an EMBL/GenBank/DDBJ whole genome shotgun (WGS) entry which is preliminary data.</text>
</comment>
<dbReference type="Proteomes" id="UP000800303">
    <property type="component" value="Unassembled WGS sequence"/>
</dbReference>
<dbReference type="SUPFAM" id="SSF56601">
    <property type="entry name" value="beta-lactamase/transpeptidase-like"/>
    <property type="match status" value="1"/>
</dbReference>
<accession>A0ABX0F793</accession>
<dbReference type="RefSeq" id="WP_166275773.1">
    <property type="nucleotide sequence ID" value="NZ_JAAFGS010000005.1"/>
</dbReference>
<evidence type="ECO:0000313" key="2">
    <source>
        <dbReference type="EMBL" id="NGZ76682.1"/>
    </source>
</evidence>
<evidence type="ECO:0000259" key="1">
    <source>
        <dbReference type="Pfam" id="PF00144"/>
    </source>
</evidence>
<dbReference type="Pfam" id="PF00144">
    <property type="entry name" value="Beta-lactamase"/>
    <property type="match status" value="1"/>
</dbReference>
<dbReference type="Gene3D" id="3.40.710.10">
    <property type="entry name" value="DD-peptidase/beta-lactamase superfamily"/>
    <property type="match status" value="1"/>
</dbReference>
<name>A0ABX0F793_9BACL</name>
<keyword evidence="2" id="KW-0378">Hydrolase</keyword>
<protein>
    <submittedName>
        <fullName evidence="2">Serine hydrolase</fullName>
    </submittedName>
</protein>
<dbReference type="InterPro" id="IPR050789">
    <property type="entry name" value="Diverse_Enzym_Activities"/>
</dbReference>
<dbReference type="GO" id="GO:0016787">
    <property type="term" value="F:hydrolase activity"/>
    <property type="evidence" value="ECO:0007669"/>
    <property type="project" value="UniProtKB-KW"/>
</dbReference>
<dbReference type="EMBL" id="JAAFGS010000005">
    <property type="protein sequence ID" value="NGZ76682.1"/>
    <property type="molecule type" value="Genomic_DNA"/>
</dbReference>
<dbReference type="PANTHER" id="PTHR43283:SF7">
    <property type="entry name" value="BETA-LACTAMASE-RELATED DOMAIN-CONTAINING PROTEIN"/>
    <property type="match status" value="1"/>
</dbReference>
<keyword evidence="3" id="KW-1185">Reference proteome</keyword>
<feature type="domain" description="Beta-lactamase-related" evidence="1">
    <location>
        <begin position="38"/>
        <end position="139"/>
    </location>
</feature>
<gene>
    <name evidence="2" type="ORF">GYN08_15260</name>
</gene>
<organism evidence="2 3">
    <name type="scientific">Saccharibacillus alkalitolerans</name>
    <dbReference type="NCBI Taxonomy" id="2705290"/>
    <lineage>
        <taxon>Bacteria</taxon>
        <taxon>Bacillati</taxon>
        <taxon>Bacillota</taxon>
        <taxon>Bacilli</taxon>
        <taxon>Bacillales</taxon>
        <taxon>Paenibacillaceae</taxon>
        <taxon>Saccharibacillus</taxon>
    </lineage>
</organism>
<dbReference type="PANTHER" id="PTHR43283">
    <property type="entry name" value="BETA-LACTAMASE-RELATED"/>
    <property type="match status" value="1"/>
</dbReference>
<reference evidence="2 3" key="1">
    <citation type="submission" date="2020-01" db="EMBL/GenBank/DDBJ databases">
        <title>Polyphasic characterisation and genomic insights into a novel alkali tolerant bacterium VR-M41.</title>
        <authorList>
            <person name="Vemuluri V.R."/>
        </authorList>
    </citation>
    <scope>NUCLEOTIDE SEQUENCE [LARGE SCALE GENOMIC DNA]</scope>
    <source>
        <strain evidence="2 3">VR-M41</strain>
    </source>
</reference>
<evidence type="ECO:0000313" key="3">
    <source>
        <dbReference type="Proteomes" id="UP000800303"/>
    </source>
</evidence>
<dbReference type="InterPro" id="IPR001466">
    <property type="entry name" value="Beta-lactam-related"/>
</dbReference>
<proteinExistence type="predicted"/>
<dbReference type="InterPro" id="IPR012338">
    <property type="entry name" value="Beta-lactam/transpept-like"/>
</dbReference>